<dbReference type="GO" id="GO:0001733">
    <property type="term" value="F:galactosylceramide sulfotransferase activity"/>
    <property type="evidence" value="ECO:0007669"/>
    <property type="project" value="InterPro"/>
</dbReference>
<dbReference type="Proteomes" id="UP000242188">
    <property type="component" value="Unassembled WGS sequence"/>
</dbReference>
<dbReference type="GO" id="GO:0009247">
    <property type="term" value="P:glycolipid biosynthetic process"/>
    <property type="evidence" value="ECO:0007669"/>
    <property type="project" value="InterPro"/>
</dbReference>
<evidence type="ECO:0000256" key="6">
    <source>
        <dbReference type="ARBA" id="ARBA00022989"/>
    </source>
</evidence>
<keyword evidence="3 12" id="KW-0808">Transferase</keyword>
<protein>
    <submittedName>
        <fullName evidence="12">Galactose-3-O-sulfotransferase 2</fullName>
    </submittedName>
</protein>
<keyword evidence="7" id="KW-0333">Golgi apparatus</keyword>
<feature type="region of interest" description="Disordered" evidence="10">
    <location>
        <begin position="432"/>
        <end position="482"/>
    </location>
</feature>
<keyword evidence="6 11" id="KW-1133">Transmembrane helix</keyword>
<dbReference type="InterPro" id="IPR027417">
    <property type="entry name" value="P-loop_NTPase"/>
</dbReference>
<evidence type="ECO:0000256" key="11">
    <source>
        <dbReference type="SAM" id="Phobius"/>
    </source>
</evidence>
<dbReference type="AlphaFoldDB" id="A0A210QBZ4"/>
<evidence type="ECO:0000256" key="1">
    <source>
        <dbReference type="ARBA" id="ARBA00004323"/>
    </source>
</evidence>
<evidence type="ECO:0000256" key="5">
    <source>
        <dbReference type="ARBA" id="ARBA00022968"/>
    </source>
</evidence>
<evidence type="ECO:0000313" key="12">
    <source>
        <dbReference type="EMBL" id="OWF46253.1"/>
    </source>
</evidence>
<name>A0A210QBZ4_MIZYE</name>
<dbReference type="EMBL" id="NEDP02004225">
    <property type="protein sequence ID" value="OWF46253.1"/>
    <property type="molecule type" value="Genomic_DNA"/>
</dbReference>
<organism evidence="12 13">
    <name type="scientific">Mizuhopecten yessoensis</name>
    <name type="common">Japanese scallop</name>
    <name type="synonym">Patinopecten yessoensis</name>
    <dbReference type="NCBI Taxonomy" id="6573"/>
    <lineage>
        <taxon>Eukaryota</taxon>
        <taxon>Metazoa</taxon>
        <taxon>Spiralia</taxon>
        <taxon>Lophotrochozoa</taxon>
        <taxon>Mollusca</taxon>
        <taxon>Bivalvia</taxon>
        <taxon>Autobranchia</taxon>
        <taxon>Pteriomorphia</taxon>
        <taxon>Pectinida</taxon>
        <taxon>Pectinoidea</taxon>
        <taxon>Pectinidae</taxon>
        <taxon>Mizuhopecten</taxon>
    </lineage>
</organism>
<evidence type="ECO:0000313" key="13">
    <source>
        <dbReference type="Proteomes" id="UP000242188"/>
    </source>
</evidence>
<gene>
    <name evidence="12" type="ORF">KP79_PYT13015</name>
</gene>
<keyword evidence="4 11" id="KW-0812">Transmembrane</keyword>
<dbReference type="PANTHER" id="PTHR14647:SF87">
    <property type="entry name" value="PUTATIVE-RELATED"/>
    <property type="match status" value="1"/>
</dbReference>
<keyword evidence="13" id="KW-1185">Reference proteome</keyword>
<dbReference type="PANTHER" id="PTHR14647">
    <property type="entry name" value="GALACTOSE-3-O-SULFOTRANSFERASE"/>
    <property type="match status" value="1"/>
</dbReference>
<dbReference type="GO" id="GO:0000139">
    <property type="term" value="C:Golgi membrane"/>
    <property type="evidence" value="ECO:0007669"/>
    <property type="project" value="UniProtKB-SubCell"/>
</dbReference>
<evidence type="ECO:0000256" key="4">
    <source>
        <dbReference type="ARBA" id="ARBA00022692"/>
    </source>
</evidence>
<sequence>MTRYNNLTMSPTRFLYFICVMFCTSVFLYIGIPMEGISRHRLVSNLLVNTSSGTIVRPFQLRFPITDESQDKVQFMAATDTQHVNQTFSHVATESFPQKKTNAVFLKVHKAGSTTIMNIFLRFGISNKLNIVLPSKEDGYGFNYLGYGKTVDKNTIVPVPHNETYNILCNHVVYNRHAFRDIMPEDTEYVGIVREPVSHFLSASVYYRFIQTIQKYSSLSNQSAPAEVIHEYFRHQDKYRNIRTVFVRNRMSYDFGLPPSRFDDNIYVENFINDLASDFKLVMVMEYFPESLVLLKRYLGWGLIDIVYVPLNINRSKPRKHVSLFPADMSKLKQWNNADFRLYDFFKRRFLAQIQAEGPSFHEEVQHFKTVQSYVQSFCYDSRLRKPLTVRASKWNEEFHLWIDHCRIMTMSEIPLLKMLIQHAKYKYNKSGGDVANKLSSSEKPRKVDRPSNKNTRYTKYGRRQTYASKRNTPWPKTKQQWYSGNINRPRLETKLQWKKPIKLVNRQNNS</sequence>
<evidence type="ECO:0000256" key="9">
    <source>
        <dbReference type="ARBA" id="ARBA00023180"/>
    </source>
</evidence>
<feature type="transmembrane region" description="Helical" evidence="11">
    <location>
        <begin position="14"/>
        <end position="32"/>
    </location>
</feature>
<dbReference type="Pfam" id="PF06990">
    <property type="entry name" value="Gal-3-0_sulfotr"/>
    <property type="match status" value="1"/>
</dbReference>
<evidence type="ECO:0000256" key="3">
    <source>
        <dbReference type="ARBA" id="ARBA00022679"/>
    </source>
</evidence>
<evidence type="ECO:0000256" key="7">
    <source>
        <dbReference type="ARBA" id="ARBA00023034"/>
    </source>
</evidence>
<evidence type="ECO:0000256" key="10">
    <source>
        <dbReference type="SAM" id="MobiDB-lite"/>
    </source>
</evidence>
<evidence type="ECO:0000256" key="8">
    <source>
        <dbReference type="ARBA" id="ARBA00023136"/>
    </source>
</evidence>
<dbReference type="OrthoDB" id="514299at2759"/>
<comment type="similarity">
    <text evidence="2">Belongs to the galactose-3-O-sulfotransferase family.</text>
</comment>
<keyword evidence="9" id="KW-0325">Glycoprotein</keyword>
<keyword evidence="5" id="KW-0735">Signal-anchor</keyword>
<reference evidence="12 13" key="1">
    <citation type="journal article" date="2017" name="Nat. Ecol. Evol.">
        <title>Scallop genome provides insights into evolution of bilaterian karyotype and development.</title>
        <authorList>
            <person name="Wang S."/>
            <person name="Zhang J."/>
            <person name="Jiao W."/>
            <person name="Li J."/>
            <person name="Xun X."/>
            <person name="Sun Y."/>
            <person name="Guo X."/>
            <person name="Huan P."/>
            <person name="Dong B."/>
            <person name="Zhang L."/>
            <person name="Hu X."/>
            <person name="Sun X."/>
            <person name="Wang J."/>
            <person name="Zhao C."/>
            <person name="Wang Y."/>
            <person name="Wang D."/>
            <person name="Huang X."/>
            <person name="Wang R."/>
            <person name="Lv J."/>
            <person name="Li Y."/>
            <person name="Zhang Z."/>
            <person name="Liu B."/>
            <person name="Lu W."/>
            <person name="Hui Y."/>
            <person name="Liang J."/>
            <person name="Zhou Z."/>
            <person name="Hou R."/>
            <person name="Li X."/>
            <person name="Liu Y."/>
            <person name="Li H."/>
            <person name="Ning X."/>
            <person name="Lin Y."/>
            <person name="Zhao L."/>
            <person name="Xing Q."/>
            <person name="Dou J."/>
            <person name="Li Y."/>
            <person name="Mao J."/>
            <person name="Guo H."/>
            <person name="Dou H."/>
            <person name="Li T."/>
            <person name="Mu C."/>
            <person name="Jiang W."/>
            <person name="Fu Q."/>
            <person name="Fu X."/>
            <person name="Miao Y."/>
            <person name="Liu J."/>
            <person name="Yu Q."/>
            <person name="Li R."/>
            <person name="Liao H."/>
            <person name="Li X."/>
            <person name="Kong Y."/>
            <person name="Jiang Z."/>
            <person name="Chourrout D."/>
            <person name="Li R."/>
            <person name="Bao Z."/>
        </authorList>
    </citation>
    <scope>NUCLEOTIDE SEQUENCE [LARGE SCALE GENOMIC DNA]</scope>
    <source>
        <strain evidence="12 13">PY_sf001</strain>
    </source>
</reference>
<comment type="caution">
    <text evidence="12">The sequence shown here is derived from an EMBL/GenBank/DDBJ whole genome shotgun (WGS) entry which is preliminary data.</text>
</comment>
<dbReference type="InterPro" id="IPR009729">
    <property type="entry name" value="Gal-3-0_sulfotransfrase"/>
</dbReference>
<evidence type="ECO:0000256" key="2">
    <source>
        <dbReference type="ARBA" id="ARBA00008124"/>
    </source>
</evidence>
<proteinExistence type="inferred from homology"/>
<keyword evidence="8 11" id="KW-0472">Membrane</keyword>
<feature type="compositionally biased region" description="Basic and acidic residues" evidence="10">
    <location>
        <begin position="441"/>
        <end position="452"/>
    </location>
</feature>
<comment type="subcellular location">
    <subcellularLocation>
        <location evidence="1">Golgi apparatus membrane</location>
        <topology evidence="1">Single-pass type II membrane protein</topology>
    </subcellularLocation>
</comment>
<dbReference type="Gene3D" id="3.40.50.300">
    <property type="entry name" value="P-loop containing nucleotide triphosphate hydrolases"/>
    <property type="match status" value="1"/>
</dbReference>
<accession>A0A210QBZ4</accession>